<protein>
    <submittedName>
        <fullName evidence="6">Unnamed protein product</fullName>
    </submittedName>
</protein>
<dbReference type="InterPro" id="IPR002048">
    <property type="entry name" value="EF_hand_dom"/>
</dbReference>
<evidence type="ECO:0000259" key="5">
    <source>
        <dbReference type="PROSITE" id="PS50222"/>
    </source>
</evidence>
<dbReference type="SMART" id="SM00248">
    <property type="entry name" value="ANK"/>
    <property type="match status" value="5"/>
</dbReference>
<dbReference type="SUPFAM" id="SSF47473">
    <property type="entry name" value="EF-hand"/>
    <property type="match status" value="2"/>
</dbReference>
<dbReference type="SUPFAM" id="SSF48403">
    <property type="entry name" value="Ankyrin repeat"/>
    <property type="match status" value="1"/>
</dbReference>
<dbReference type="Pfam" id="PF00397">
    <property type="entry name" value="WW"/>
    <property type="match status" value="1"/>
</dbReference>
<comment type="caution">
    <text evidence="6">The sequence shown here is derived from an EMBL/GenBank/DDBJ whole genome shotgun (WGS) entry which is preliminary data.</text>
</comment>
<feature type="coiled-coil region" evidence="3">
    <location>
        <begin position="702"/>
        <end position="729"/>
    </location>
</feature>
<dbReference type="SUPFAM" id="SSF51045">
    <property type="entry name" value="WW domain"/>
    <property type="match status" value="1"/>
</dbReference>
<evidence type="ECO:0000256" key="2">
    <source>
        <dbReference type="ARBA" id="ARBA00022837"/>
    </source>
</evidence>
<dbReference type="OrthoDB" id="66458at2759"/>
<accession>A0A9W6YF62</accession>
<feature type="domain" description="EF-hand" evidence="5">
    <location>
        <begin position="765"/>
        <end position="800"/>
    </location>
</feature>
<dbReference type="SMART" id="SM00054">
    <property type="entry name" value="EFh"/>
    <property type="match status" value="5"/>
</dbReference>
<dbReference type="InterPro" id="IPR001202">
    <property type="entry name" value="WW_dom"/>
</dbReference>
<dbReference type="InterPro" id="IPR011992">
    <property type="entry name" value="EF-hand-dom_pair"/>
</dbReference>
<dbReference type="PROSITE" id="PS00018">
    <property type="entry name" value="EF_HAND_1"/>
    <property type="match status" value="5"/>
</dbReference>
<dbReference type="Pfam" id="PF13499">
    <property type="entry name" value="EF-hand_7"/>
    <property type="match status" value="2"/>
</dbReference>
<dbReference type="Proteomes" id="UP001165121">
    <property type="component" value="Unassembled WGS sequence"/>
</dbReference>
<dbReference type="CDD" id="cd00201">
    <property type="entry name" value="WW"/>
    <property type="match status" value="1"/>
</dbReference>
<dbReference type="PROSITE" id="PS50222">
    <property type="entry name" value="EF_HAND_2"/>
    <property type="match status" value="5"/>
</dbReference>
<name>A0A9W6YF62_9STRA</name>
<evidence type="ECO:0000313" key="6">
    <source>
        <dbReference type="EMBL" id="GMF60733.1"/>
    </source>
</evidence>
<dbReference type="InterPro" id="IPR050145">
    <property type="entry name" value="Centrin_CML-like"/>
</dbReference>
<dbReference type="InterPro" id="IPR002110">
    <property type="entry name" value="Ankyrin_rpt"/>
</dbReference>
<dbReference type="InterPro" id="IPR036770">
    <property type="entry name" value="Ankyrin_rpt-contain_sf"/>
</dbReference>
<dbReference type="InterPro" id="IPR018247">
    <property type="entry name" value="EF_Hand_1_Ca_BS"/>
</dbReference>
<evidence type="ECO:0000313" key="7">
    <source>
        <dbReference type="Proteomes" id="UP001165121"/>
    </source>
</evidence>
<dbReference type="EMBL" id="BSXT01005512">
    <property type="protein sequence ID" value="GMF60733.1"/>
    <property type="molecule type" value="Genomic_DNA"/>
</dbReference>
<evidence type="ECO:0000256" key="3">
    <source>
        <dbReference type="SAM" id="Coils"/>
    </source>
</evidence>
<keyword evidence="7" id="KW-1185">Reference proteome</keyword>
<dbReference type="PROSITE" id="PS50096">
    <property type="entry name" value="IQ"/>
    <property type="match status" value="1"/>
</dbReference>
<dbReference type="CDD" id="cd00051">
    <property type="entry name" value="EFh"/>
    <property type="match status" value="2"/>
</dbReference>
<dbReference type="Pfam" id="PF13202">
    <property type="entry name" value="EF-hand_5"/>
    <property type="match status" value="1"/>
</dbReference>
<dbReference type="PANTHER" id="PTHR23050">
    <property type="entry name" value="CALCIUM BINDING PROTEIN"/>
    <property type="match status" value="1"/>
</dbReference>
<feature type="domain" description="EF-hand" evidence="5">
    <location>
        <begin position="517"/>
        <end position="552"/>
    </location>
</feature>
<proteinExistence type="predicted"/>
<keyword evidence="1" id="KW-0677">Repeat</keyword>
<feature type="domain" description="EF-hand" evidence="5">
    <location>
        <begin position="801"/>
        <end position="836"/>
    </location>
</feature>
<keyword evidence="2" id="KW-0106">Calcium</keyword>
<dbReference type="Gene3D" id="2.20.70.10">
    <property type="match status" value="1"/>
</dbReference>
<feature type="domain" description="WW" evidence="4">
    <location>
        <begin position="470"/>
        <end position="498"/>
    </location>
</feature>
<evidence type="ECO:0000256" key="1">
    <source>
        <dbReference type="ARBA" id="ARBA00022737"/>
    </source>
</evidence>
<dbReference type="Gene3D" id="1.10.238.10">
    <property type="entry name" value="EF-hand"/>
    <property type="match status" value="3"/>
</dbReference>
<sequence>MAEQGWGQGDDYRNYWGADAYGTDGNTTAGYYGQEQGGSVSVDYDANEYWRVDAEVYPIFLELAPGAQGASVDLGELPELCRRVGRPLQGDHEQFRLMQELDTTNAMIILRHDFVNWLLGEIHAQEQSRIEAEPRQVPVAAPAWEEVVQEVAETDVMLDSKPTVYYYNTLSGESIWELPSLVRCLWGHLEVQETAQQEARFSQDGVPSFVRSRRSDDGDDSREIVQQLRELFIKYDDDKSGYLDPAEFEDLCVRVGQTVNGREGLLALMQEVDPYSLPITAPDLSSEQPVVSWEALRYYWVANAPFQRRTRLGETSFSSWERVDLLHKRTAPVLFRHTATLQERWSHPGMEQRVVERLNHLFPSSKLDWAHKIDLFMDVQCQQQQQQQQDVMAGERVEKRQWTLETCWRVLTQLNHPMTRRQHVQHVMQQIQTRFGGFTTAEGSEAASLLDEAAMRAWLLYCTKKIDMGGWEEVFDAEGQTYYYHEIDGMTQWDPPQLQTQMTSMLSKLGGGQQSLSVDEQIARVFRQYDADESGEMTIDEFQHFYRALLGRGGTQGGPVSDVQIRQVFSVLDSSGDGAVSLEEFQFWWKTKLQIESKEANDVETITREQRRREICREFLENADAIVRSSSRIMIKDGVDVSRPDNEPDECFESNLLPRLVALLGEFPLRGLAYRRALNELVADPMDQLVSLDRFLVWYDHFETGEREKVELQRAKQRAQAELRAQHAAQVASREKQRRRRKQMRTLNVMNEQAAAITEYEAQQQREKKIAVLFKTFDTDGSGLLDENELLQLTKSLGHEMDAAQVSRMMKVMDSSGDGRINLEEFLAFWKAFEYRHPAAISAAVLNQTRRDAVSEPAAAVEPVPPLQHLTTSDAVASLAVSLEMIKDRALKLTLADLKGFLGDWRDDLLEKRIEQQAEHDEAEERKRWRELHAFIPTRKRVYGAKRLDVTWIEPEVVECAADIIADIRLHIDPPLKPDAAQRMQALARGHLARKHVLALVRTRFKKHIDPQTRLYYFTDIFTGHVLLTRPVDPTSTSSVVPFERDDCNSKAEKYHFDNRLAELRAKKRFYDSVCLSTLLHPKSDELNQSEKLKAVYQHRPMLAISAFYMYDVTTFVQQRLLGNIWAPLRSSKPELVLVELIARRRRRQLMQRGRDAAANLPLHYVVRHPQFTVPVVLAIVNGYPEALAECDAFGMTPLHIAFRERRSSIKLLKLLAQNPPRLINSGSTQHTSDKKSRKLAGRLNTSVWARQTVCGDTPLHVAILHHASVGVLQWALRMSAKEIKTSLRGLFNDHGDSAFHTCITQQRRQTVELTEGNEFLSPRSRTAILLFFKYFDKVALCSTATKQGDLPLHLAMDAFEELKQRMTDTSTLVLETGQSARRSSKEAAVGNSTMNFGAGWLWLMNLLLTHYPAAVLAPKRSNGLLPIHLAIKYGFPENITTKIFKLTVETLQKSKPNADLLTLTTIAGTRTTLLHYAIVHQSRATGLLLLLIDRMPESCGTSSISTGDLPIHVGAAARGLSLEVIHRLCDVHNEGCRTYNAKRRLPLHIAIMHDPGNIEKVVVLLRHCQEIILADTEENRGLRALLMAANTNIPDYRVLLALLNVTPSRKLVVSTGKAKPQRQPVTPLYALSLRHCTPEVTNQNVAKICHEKFEDFEDDEAYFLAMAKAKLRKQHYNPTPKWTFAKILELVERNPLDEAVILRSLHATNEKLRAMLNVEQQDNATNQDTRKGYGVVVDTVTLNSDLMLVRTVHQIMYEFPANPRLQLLGQAILSKLLPSAYVQAAYKAKIDPYFNL</sequence>
<feature type="domain" description="EF-hand" evidence="5">
    <location>
        <begin position="560"/>
        <end position="595"/>
    </location>
</feature>
<dbReference type="GO" id="GO:0005509">
    <property type="term" value="F:calcium ion binding"/>
    <property type="evidence" value="ECO:0007669"/>
    <property type="project" value="InterPro"/>
</dbReference>
<keyword evidence="3" id="KW-0175">Coiled coil</keyword>
<gene>
    <name evidence="6" type="ORF">Pfra01_002638100</name>
</gene>
<reference evidence="6" key="1">
    <citation type="submission" date="2023-04" db="EMBL/GenBank/DDBJ databases">
        <title>Phytophthora fragariaefolia NBRC 109709.</title>
        <authorList>
            <person name="Ichikawa N."/>
            <person name="Sato H."/>
            <person name="Tonouchi N."/>
        </authorList>
    </citation>
    <scope>NUCLEOTIDE SEQUENCE</scope>
    <source>
        <strain evidence="6">NBRC 109709</strain>
    </source>
</reference>
<dbReference type="SMART" id="SM00456">
    <property type="entry name" value="WW"/>
    <property type="match status" value="2"/>
</dbReference>
<dbReference type="InterPro" id="IPR036020">
    <property type="entry name" value="WW_dom_sf"/>
</dbReference>
<dbReference type="Gene3D" id="1.25.40.20">
    <property type="entry name" value="Ankyrin repeat-containing domain"/>
    <property type="match status" value="2"/>
</dbReference>
<dbReference type="PROSITE" id="PS01159">
    <property type="entry name" value="WW_DOMAIN_1"/>
    <property type="match status" value="1"/>
</dbReference>
<feature type="domain" description="EF-hand" evidence="5">
    <location>
        <begin position="223"/>
        <end position="258"/>
    </location>
</feature>
<organism evidence="6 7">
    <name type="scientific">Phytophthora fragariaefolia</name>
    <dbReference type="NCBI Taxonomy" id="1490495"/>
    <lineage>
        <taxon>Eukaryota</taxon>
        <taxon>Sar</taxon>
        <taxon>Stramenopiles</taxon>
        <taxon>Oomycota</taxon>
        <taxon>Peronosporomycetes</taxon>
        <taxon>Peronosporales</taxon>
        <taxon>Peronosporaceae</taxon>
        <taxon>Phytophthora</taxon>
    </lineage>
</organism>
<evidence type="ECO:0000259" key="4">
    <source>
        <dbReference type="PROSITE" id="PS50020"/>
    </source>
</evidence>
<dbReference type="PROSITE" id="PS50020">
    <property type="entry name" value="WW_DOMAIN_2"/>
    <property type="match status" value="1"/>
</dbReference>